<organism evidence="2">
    <name type="scientific">Arundo donax</name>
    <name type="common">Giant reed</name>
    <name type="synonym">Donax arundinaceus</name>
    <dbReference type="NCBI Taxonomy" id="35708"/>
    <lineage>
        <taxon>Eukaryota</taxon>
        <taxon>Viridiplantae</taxon>
        <taxon>Streptophyta</taxon>
        <taxon>Embryophyta</taxon>
        <taxon>Tracheophyta</taxon>
        <taxon>Spermatophyta</taxon>
        <taxon>Magnoliopsida</taxon>
        <taxon>Liliopsida</taxon>
        <taxon>Poales</taxon>
        <taxon>Poaceae</taxon>
        <taxon>PACMAD clade</taxon>
        <taxon>Arundinoideae</taxon>
        <taxon>Arundineae</taxon>
        <taxon>Arundo</taxon>
    </lineage>
</organism>
<name>A0A0A9ATN2_ARUDO</name>
<reference evidence="2" key="1">
    <citation type="submission" date="2014-09" db="EMBL/GenBank/DDBJ databases">
        <authorList>
            <person name="Magalhaes I.L.F."/>
            <person name="Oliveira U."/>
            <person name="Santos F.R."/>
            <person name="Vidigal T.H.D.A."/>
            <person name="Brescovit A.D."/>
            <person name="Santos A.J."/>
        </authorList>
    </citation>
    <scope>NUCLEOTIDE SEQUENCE</scope>
    <source>
        <tissue evidence="2">Shoot tissue taken approximately 20 cm above the soil surface</tissue>
    </source>
</reference>
<evidence type="ECO:0000256" key="1">
    <source>
        <dbReference type="SAM" id="SignalP"/>
    </source>
</evidence>
<sequence length="130" mass="14200">MVAALLLLAVLAGSECLLGSMEVRVPAAWWTPLAHVQGSRLWDPGHGSLGRKLSKKLAMFVHSDFFMISPLWRLRSRTSPLCNLPTTADGCIHEIHGGDCFFPYSGGRATKTASSRQGWMDALVLLTGYQ</sequence>
<reference evidence="2" key="2">
    <citation type="journal article" date="2015" name="Data Brief">
        <title>Shoot transcriptome of the giant reed, Arundo donax.</title>
        <authorList>
            <person name="Barrero R.A."/>
            <person name="Guerrero F.D."/>
            <person name="Moolhuijzen P."/>
            <person name="Goolsby J.A."/>
            <person name="Tidwell J."/>
            <person name="Bellgard S.E."/>
            <person name="Bellgard M.I."/>
        </authorList>
    </citation>
    <scope>NUCLEOTIDE SEQUENCE</scope>
    <source>
        <tissue evidence="2">Shoot tissue taken approximately 20 cm above the soil surface</tissue>
    </source>
</reference>
<evidence type="ECO:0000313" key="2">
    <source>
        <dbReference type="EMBL" id="JAD50452.1"/>
    </source>
</evidence>
<protein>
    <submittedName>
        <fullName evidence="2">Uncharacterized protein</fullName>
    </submittedName>
</protein>
<keyword evidence="1" id="KW-0732">Signal</keyword>
<dbReference type="AlphaFoldDB" id="A0A0A9ATN2"/>
<feature type="signal peptide" evidence="1">
    <location>
        <begin position="1"/>
        <end position="16"/>
    </location>
</feature>
<proteinExistence type="predicted"/>
<dbReference type="EMBL" id="GBRH01247443">
    <property type="protein sequence ID" value="JAD50452.1"/>
    <property type="molecule type" value="Transcribed_RNA"/>
</dbReference>
<accession>A0A0A9ATN2</accession>
<feature type="chain" id="PRO_5002042706" evidence="1">
    <location>
        <begin position="17"/>
        <end position="130"/>
    </location>
</feature>